<protein>
    <recommendedName>
        <fullName evidence="1">Methyltransferase type 11 domain-containing protein</fullName>
    </recommendedName>
</protein>
<feature type="domain" description="Methyltransferase type 11" evidence="1">
    <location>
        <begin position="78"/>
        <end position="157"/>
    </location>
</feature>
<dbReference type="Proteomes" id="UP000294530">
    <property type="component" value="Unassembled WGS sequence"/>
</dbReference>
<keyword evidence="3" id="KW-1185">Reference proteome</keyword>
<evidence type="ECO:0000313" key="2">
    <source>
        <dbReference type="EMBL" id="TDH72612.1"/>
    </source>
</evidence>
<dbReference type="OrthoDB" id="8300214at2759"/>
<dbReference type="GeneID" id="94352758"/>
<accession>A0A976NYV8</accession>
<dbReference type="AlphaFoldDB" id="A0A976NYV8"/>
<dbReference type="KEGG" id="blac:94352758"/>
<dbReference type="InterPro" id="IPR013216">
    <property type="entry name" value="Methyltransf_11"/>
</dbReference>
<dbReference type="EMBL" id="SHOA02000037">
    <property type="protein sequence ID" value="TDH72612.1"/>
    <property type="molecule type" value="Genomic_DNA"/>
</dbReference>
<comment type="caution">
    <text evidence="2">The sequence shown here is derived from an EMBL/GenBank/DDBJ whole genome shotgun (WGS) entry which is preliminary data.</text>
</comment>
<dbReference type="Pfam" id="PF08241">
    <property type="entry name" value="Methyltransf_11"/>
    <property type="match status" value="1"/>
</dbReference>
<dbReference type="Gene3D" id="3.40.50.150">
    <property type="entry name" value="Vaccinia Virus protein VP39"/>
    <property type="match status" value="1"/>
</dbReference>
<name>A0A976NYV8_BRELC</name>
<dbReference type="CDD" id="cd02440">
    <property type="entry name" value="AdoMet_MTases"/>
    <property type="match status" value="1"/>
</dbReference>
<dbReference type="GO" id="GO:0008757">
    <property type="term" value="F:S-adenosylmethionine-dependent methyltransferase activity"/>
    <property type="evidence" value="ECO:0007669"/>
    <property type="project" value="InterPro"/>
</dbReference>
<gene>
    <name evidence="2" type="ORF">CCR75_009040</name>
</gene>
<sequence>MTDRLKVIKDHWNKIAVRFTETANKHVTLQCSQHLHSHMQLSSAHNVLEVAAGAGLGSLDVVRYLLNDPSTLSNDTKRTYTVTDLSPVMVNLAEKNLSGVAMDIVEIKCKVANGQDLNEVATGSVDRYIASLCLQLTTDPDALLREASRTLASNGIAGFTIWGSPDRSGLFVISSASNKELGIEENAGEHSNFSLGKDLLALRQRFEAAGFKRMQIWPFQCVVELWSGENFAKFLQEMYPLENEELEAKRFAIIKRMADEWLAKGFPLGLETYMILARK</sequence>
<organism evidence="2 3">
    <name type="scientific">Bremia lactucae</name>
    <name type="common">Lettuce downy mildew</name>
    <dbReference type="NCBI Taxonomy" id="4779"/>
    <lineage>
        <taxon>Eukaryota</taxon>
        <taxon>Sar</taxon>
        <taxon>Stramenopiles</taxon>
        <taxon>Oomycota</taxon>
        <taxon>Peronosporomycetes</taxon>
        <taxon>Peronosporales</taxon>
        <taxon>Peronosporaceae</taxon>
        <taxon>Bremia</taxon>
    </lineage>
</organism>
<evidence type="ECO:0000259" key="1">
    <source>
        <dbReference type="Pfam" id="PF08241"/>
    </source>
</evidence>
<reference evidence="2 3" key="1">
    <citation type="journal article" date="2021" name="Genome Biol.">
        <title>AFLAP: assembly-free linkage analysis pipeline using k-mers from genome sequencing data.</title>
        <authorList>
            <person name="Fletcher K."/>
            <person name="Zhang L."/>
            <person name="Gil J."/>
            <person name="Han R."/>
            <person name="Cavanaugh K."/>
            <person name="Michelmore R."/>
        </authorList>
    </citation>
    <scope>NUCLEOTIDE SEQUENCE [LARGE SCALE GENOMIC DNA]</scope>
    <source>
        <strain evidence="2 3">SF5</strain>
    </source>
</reference>
<dbReference type="InterPro" id="IPR029063">
    <property type="entry name" value="SAM-dependent_MTases_sf"/>
</dbReference>
<dbReference type="SUPFAM" id="SSF53335">
    <property type="entry name" value="S-adenosyl-L-methionine-dependent methyltransferases"/>
    <property type="match status" value="1"/>
</dbReference>
<dbReference type="RefSeq" id="XP_067822111.1">
    <property type="nucleotide sequence ID" value="XM_067967087.1"/>
</dbReference>
<evidence type="ECO:0000313" key="3">
    <source>
        <dbReference type="Proteomes" id="UP000294530"/>
    </source>
</evidence>
<proteinExistence type="predicted"/>